<organism evidence="1 2">
    <name type="scientific">Zarea fungicola</name>
    <dbReference type="NCBI Taxonomy" id="93591"/>
    <lineage>
        <taxon>Eukaryota</taxon>
        <taxon>Fungi</taxon>
        <taxon>Dikarya</taxon>
        <taxon>Ascomycota</taxon>
        <taxon>Pezizomycotina</taxon>
        <taxon>Sordariomycetes</taxon>
        <taxon>Hypocreomycetidae</taxon>
        <taxon>Hypocreales</taxon>
        <taxon>Cordycipitaceae</taxon>
        <taxon>Zarea</taxon>
    </lineage>
</organism>
<evidence type="ECO:0000313" key="1">
    <source>
        <dbReference type="EMBL" id="KAJ2982505.1"/>
    </source>
</evidence>
<gene>
    <name evidence="1" type="ORF">NQ176_g1337</name>
</gene>
<evidence type="ECO:0000313" key="2">
    <source>
        <dbReference type="Proteomes" id="UP001143910"/>
    </source>
</evidence>
<protein>
    <submittedName>
        <fullName evidence="1">Uncharacterized protein</fullName>
    </submittedName>
</protein>
<comment type="caution">
    <text evidence="1">The sequence shown here is derived from an EMBL/GenBank/DDBJ whole genome shotgun (WGS) entry which is preliminary data.</text>
</comment>
<dbReference type="EMBL" id="JANJQO010000072">
    <property type="protein sequence ID" value="KAJ2982505.1"/>
    <property type="molecule type" value="Genomic_DNA"/>
</dbReference>
<dbReference type="Proteomes" id="UP001143910">
    <property type="component" value="Unassembled WGS sequence"/>
</dbReference>
<reference evidence="1" key="1">
    <citation type="submission" date="2022-08" db="EMBL/GenBank/DDBJ databases">
        <title>Genome Sequence of Lecanicillium fungicola.</title>
        <authorList>
            <person name="Buettner E."/>
        </authorList>
    </citation>
    <scope>NUCLEOTIDE SEQUENCE</scope>
    <source>
        <strain evidence="1">Babe33</strain>
    </source>
</reference>
<proteinExistence type="predicted"/>
<name>A0ACC1NT62_9HYPO</name>
<accession>A0ACC1NT62</accession>
<sequence>MAMEYYQQRASVAGTLLITEATIISPRAGGVANMPGIYSEDQIKAWRSITDAVHEKGSFIVCQLIALGRAADPTILKQDGYRHIGPSAVPIKDRPVPEEMTEAEIGYIINDFATAAQNAITAGFDAVEVHGANGYLVDQFFHDTSNLRSDNWGGSVTGRARFGLEVVKSIIHAIGAAKVGFRISPWNIWQSMEMDDPNPQFEYFVHQLSKLGIAYLHVIESRVLSNFDCEERGSILPFLETWAKTNPSPVLVAGGFNPENVADKLDDEYRNHNVAVVFGRHFLANPDLPFRLKNGISLEKYDRSTFYAREERRGYIDYPFSPEFVKQYKKGQAS</sequence>
<keyword evidence="2" id="KW-1185">Reference proteome</keyword>